<dbReference type="SUPFAM" id="SSF46785">
    <property type="entry name" value="Winged helix' DNA-binding domain"/>
    <property type="match status" value="1"/>
</dbReference>
<evidence type="ECO:0000256" key="1">
    <source>
        <dbReference type="ARBA" id="ARBA00023015"/>
    </source>
</evidence>
<organism evidence="5 6">
    <name type="scientific">Candidatus Lambdaproteobacteria bacterium RIFOXYD2_FULL_50_16</name>
    <dbReference type="NCBI Taxonomy" id="1817772"/>
    <lineage>
        <taxon>Bacteria</taxon>
        <taxon>Pseudomonadati</taxon>
        <taxon>Pseudomonadota</taxon>
        <taxon>Candidatus Lambdaproteobacteria</taxon>
    </lineage>
</organism>
<keyword evidence="1" id="KW-0805">Transcription regulation</keyword>
<dbReference type="PANTHER" id="PTHR33204">
    <property type="entry name" value="TRANSCRIPTIONAL REGULATOR, MARR FAMILY"/>
    <property type="match status" value="1"/>
</dbReference>
<dbReference type="Gene3D" id="1.10.10.10">
    <property type="entry name" value="Winged helix-like DNA-binding domain superfamily/Winged helix DNA-binding domain"/>
    <property type="match status" value="1"/>
</dbReference>
<accession>A0A1F6G4U4</accession>
<evidence type="ECO:0000313" key="6">
    <source>
        <dbReference type="Proteomes" id="UP000178449"/>
    </source>
</evidence>
<dbReference type="GO" id="GO:0003677">
    <property type="term" value="F:DNA binding"/>
    <property type="evidence" value="ECO:0007669"/>
    <property type="project" value="UniProtKB-KW"/>
</dbReference>
<dbReference type="STRING" id="1817772.A2527_14310"/>
<dbReference type="Proteomes" id="UP000178449">
    <property type="component" value="Unassembled WGS sequence"/>
</dbReference>
<dbReference type="InterPro" id="IPR036388">
    <property type="entry name" value="WH-like_DNA-bd_sf"/>
</dbReference>
<evidence type="ECO:0000256" key="3">
    <source>
        <dbReference type="ARBA" id="ARBA00023163"/>
    </source>
</evidence>
<evidence type="ECO:0000259" key="4">
    <source>
        <dbReference type="PROSITE" id="PS51118"/>
    </source>
</evidence>
<proteinExistence type="predicted"/>
<dbReference type="AlphaFoldDB" id="A0A1F6G4U4"/>
<evidence type="ECO:0000313" key="5">
    <source>
        <dbReference type="EMBL" id="OGG93133.1"/>
    </source>
</evidence>
<feature type="domain" description="HTH hxlR-type" evidence="4">
    <location>
        <begin position="15"/>
        <end position="113"/>
    </location>
</feature>
<keyword evidence="3" id="KW-0804">Transcription</keyword>
<reference evidence="5 6" key="1">
    <citation type="journal article" date="2016" name="Nat. Commun.">
        <title>Thousands of microbial genomes shed light on interconnected biogeochemical processes in an aquifer system.</title>
        <authorList>
            <person name="Anantharaman K."/>
            <person name="Brown C.T."/>
            <person name="Hug L.A."/>
            <person name="Sharon I."/>
            <person name="Castelle C.J."/>
            <person name="Probst A.J."/>
            <person name="Thomas B.C."/>
            <person name="Singh A."/>
            <person name="Wilkins M.J."/>
            <person name="Karaoz U."/>
            <person name="Brodie E.L."/>
            <person name="Williams K.H."/>
            <person name="Hubbard S.S."/>
            <person name="Banfield J.F."/>
        </authorList>
    </citation>
    <scope>NUCLEOTIDE SEQUENCE [LARGE SCALE GENOMIC DNA]</scope>
</reference>
<dbReference type="EMBL" id="MFNE01000053">
    <property type="protein sequence ID" value="OGG93133.1"/>
    <property type="molecule type" value="Genomic_DNA"/>
</dbReference>
<evidence type="ECO:0000256" key="2">
    <source>
        <dbReference type="ARBA" id="ARBA00023125"/>
    </source>
</evidence>
<name>A0A1F6G4U4_9PROT</name>
<gene>
    <name evidence="5" type="ORF">A2527_14310</name>
</gene>
<dbReference type="InterPro" id="IPR002577">
    <property type="entry name" value="HTH_HxlR"/>
</dbReference>
<keyword evidence="2" id="KW-0238">DNA-binding</keyword>
<comment type="caution">
    <text evidence="5">The sequence shown here is derived from an EMBL/GenBank/DDBJ whole genome shotgun (WGS) entry which is preliminary data.</text>
</comment>
<dbReference type="PROSITE" id="PS51118">
    <property type="entry name" value="HTH_HXLR"/>
    <property type="match status" value="1"/>
</dbReference>
<dbReference type="PANTHER" id="PTHR33204:SF39">
    <property type="entry name" value="TRANSCRIPTIONAL REGULATORY PROTEIN"/>
    <property type="match status" value="1"/>
</dbReference>
<sequence>MEATAVKKFSNVAQCPVRNVLDRIGDKWSVLVLLILGDKTMRFNELQREIGEISQKMLVTTLKHLEADGLVLRQLFAEVPLRVEYSLTPLGESLLPSIHQLTNWSVVHMEAILKSREAYQQINRDN</sequence>
<dbReference type="Pfam" id="PF01638">
    <property type="entry name" value="HxlR"/>
    <property type="match status" value="1"/>
</dbReference>
<protein>
    <submittedName>
        <fullName evidence="5">Transcriptional regulator</fullName>
    </submittedName>
</protein>
<dbReference type="InterPro" id="IPR036390">
    <property type="entry name" value="WH_DNA-bd_sf"/>
</dbReference>